<feature type="transmembrane region" description="Helical" evidence="6">
    <location>
        <begin position="65"/>
        <end position="83"/>
    </location>
</feature>
<dbReference type="Proteomes" id="UP000030539">
    <property type="component" value="Unassembled WGS sequence"/>
</dbReference>
<evidence type="ECO:0000256" key="4">
    <source>
        <dbReference type="ARBA" id="ARBA00022989"/>
    </source>
</evidence>
<dbReference type="RefSeq" id="WP_039172498.1">
    <property type="nucleotide sequence ID" value="NZ_JPXX01000012.1"/>
</dbReference>
<organism evidence="8 9">
    <name type="scientific">Gallibacterium genomosp. 1</name>
    <dbReference type="NCBI Taxonomy" id="155515"/>
    <lineage>
        <taxon>Bacteria</taxon>
        <taxon>Pseudomonadati</taxon>
        <taxon>Pseudomonadota</taxon>
        <taxon>Gammaproteobacteria</taxon>
        <taxon>Pasteurellales</taxon>
        <taxon>Pasteurellaceae</taxon>
        <taxon>Gallibacterium</taxon>
    </lineage>
</organism>
<keyword evidence="5 6" id="KW-0472">Membrane</keyword>
<dbReference type="GO" id="GO:0016020">
    <property type="term" value="C:membrane"/>
    <property type="evidence" value="ECO:0007669"/>
    <property type="project" value="UniProtKB-SubCell"/>
</dbReference>
<feature type="transmembrane region" description="Helical" evidence="6">
    <location>
        <begin position="213"/>
        <end position="233"/>
    </location>
</feature>
<dbReference type="PANTHER" id="PTHR32322:SF2">
    <property type="entry name" value="EAMA DOMAIN-CONTAINING PROTEIN"/>
    <property type="match status" value="1"/>
</dbReference>
<feature type="transmembrane region" description="Helical" evidence="6">
    <location>
        <begin position="7"/>
        <end position="26"/>
    </location>
</feature>
<comment type="similarity">
    <text evidence="2">Belongs to the EamA transporter family.</text>
</comment>
<dbReference type="InterPro" id="IPR037185">
    <property type="entry name" value="EmrE-like"/>
</dbReference>
<dbReference type="Pfam" id="PF00892">
    <property type="entry name" value="EamA"/>
    <property type="match status" value="2"/>
</dbReference>
<dbReference type="Gene3D" id="1.10.3730.20">
    <property type="match status" value="1"/>
</dbReference>
<feature type="transmembrane region" description="Helical" evidence="6">
    <location>
        <begin position="240"/>
        <end position="262"/>
    </location>
</feature>
<feature type="domain" description="EamA" evidence="7">
    <location>
        <begin position="148"/>
        <end position="283"/>
    </location>
</feature>
<evidence type="ECO:0000256" key="1">
    <source>
        <dbReference type="ARBA" id="ARBA00004141"/>
    </source>
</evidence>
<dbReference type="InterPro" id="IPR050638">
    <property type="entry name" value="AA-Vitamin_Transporters"/>
</dbReference>
<comment type="subcellular location">
    <subcellularLocation>
        <location evidence="1">Membrane</location>
        <topology evidence="1">Multi-pass membrane protein</topology>
    </subcellularLocation>
</comment>
<feature type="transmembrane region" description="Helical" evidence="6">
    <location>
        <begin position="95"/>
        <end position="113"/>
    </location>
</feature>
<dbReference type="SUPFAM" id="SSF103481">
    <property type="entry name" value="Multidrug resistance efflux transporter EmrE"/>
    <property type="match status" value="2"/>
</dbReference>
<feature type="transmembrane region" description="Helical" evidence="6">
    <location>
        <begin position="146"/>
        <end position="167"/>
    </location>
</feature>
<evidence type="ECO:0000256" key="5">
    <source>
        <dbReference type="ARBA" id="ARBA00023136"/>
    </source>
</evidence>
<evidence type="ECO:0000256" key="6">
    <source>
        <dbReference type="SAM" id="Phobius"/>
    </source>
</evidence>
<evidence type="ECO:0000256" key="3">
    <source>
        <dbReference type="ARBA" id="ARBA00022692"/>
    </source>
</evidence>
<dbReference type="eggNOG" id="COG0697">
    <property type="taxonomic scope" value="Bacteria"/>
</dbReference>
<evidence type="ECO:0000256" key="2">
    <source>
        <dbReference type="ARBA" id="ARBA00007362"/>
    </source>
</evidence>
<feature type="transmembrane region" description="Helical" evidence="6">
    <location>
        <begin position="120"/>
        <end position="140"/>
    </location>
</feature>
<keyword evidence="4 6" id="KW-1133">Transmembrane helix</keyword>
<proteinExistence type="inferred from homology"/>
<evidence type="ECO:0000313" key="9">
    <source>
        <dbReference type="Proteomes" id="UP000030539"/>
    </source>
</evidence>
<feature type="transmembrane region" description="Helical" evidence="6">
    <location>
        <begin position="32"/>
        <end position="53"/>
    </location>
</feature>
<feature type="transmembrane region" description="Helical" evidence="6">
    <location>
        <begin position="268"/>
        <end position="287"/>
    </location>
</feature>
<reference evidence="8 9" key="1">
    <citation type="submission" date="2014-08" db="EMBL/GenBank/DDBJ databases">
        <title>Chaperone-usher fimbriae in a diverse selection of Gallibacterium genomes.</title>
        <authorList>
            <person name="Kudirkiene E."/>
            <person name="Bager R.J."/>
            <person name="Johnson T.J."/>
            <person name="Bojesen A.M."/>
        </authorList>
    </citation>
    <scope>NUCLEOTIDE SEQUENCE [LARGE SCALE GENOMIC DNA]</scope>
    <source>
        <strain evidence="8 9">CCM5974</strain>
    </source>
</reference>
<dbReference type="STRING" id="155515.JP36_04910"/>
<sequence>MQKQKLAVPGILIGCVVFGLGSLIVAHVPVGAYAIAFWRLLIAAIIFFILAKLFKQPFPKSKQTIRYGLLAGVFLAFDLGLWHESVYAVGPGISTLLNSLQIFFLAAIGFFYFKEKQSTVQLFSLVLAVIGVYLITGSEFQYNDNALWGFISGISSSLLLALSMVFIRKTHESEPTAIFPLMLLVSIGGILFLIIPSLLFNFDNLYPTTALDWLWVFIYGAVMQCFAWGMIAYSVPLLSLAVTGLLLLSEPIAALVIDYSVLNKPINLIQWCGAAITLFAIYLGSVFSRPKKSKIRSLKGQNKG</sequence>
<dbReference type="InterPro" id="IPR000620">
    <property type="entry name" value="EamA_dom"/>
</dbReference>
<name>A0A0A2YKH8_9PAST</name>
<evidence type="ECO:0000259" key="7">
    <source>
        <dbReference type="Pfam" id="PF00892"/>
    </source>
</evidence>
<feature type="domain" description="EamA" evidence="7">
    <location>
        <begin position="9"/>
        <end position="136"/>
    </location>
</feature>
<comment type="caution">
    <text evidence="8">The sequence shown here is derived from an EMBL/GenBank/DDBJ whole genome shotgun (WGS) entry which is preliminary data.</text>
</comment>
<evidence type="ECO:0000313" key="8">
    <source>
        <dbReference type="EMBL" id="KGQ37864.1"/>
    </source>
</evidence>
<dbReference type="PANTHER" id="PTHR32322">
    <property type="entry name" value="INNER MEMBRANE TRANSPORTER"/>
    <property type="match status" value="1"/>
</dbReference>
<protein>
    <submittedName>
        <fullName evidence="8">Membrane protein</fullName>
    </submittedName>
</protein>
<keyword evidence="3 6" id="KW-0812">Transmembrane</keyword>
<gene>
    <name evidence="8" type="ORF">JP36_04910</name>
</gene>
<dbReference type="AlphaFoldDB" id="A0A0A2YKH8"/>
<feature type="transmembrane region" description="Helical" evidence="6">
    <location>
        <begin position="179"/>
        <end position="201"/>
    </location>
</feature>
<accession>A0A0A2YKH8</accession>
<dbReference type="EMBL" id="JPXX01000012">
    <property type="protein sequence ID" value="KGQ37864.1"/>
    <property type="molecule type" value="Genomic_DNA"/>
</dbReference>